<organism evidence="2 3">
    <name type="scientific">Atta colombica</name>
    <dbReference type="NCBI Taxonomy" id="520822"/>
    <lineage>
        <taxon>Eukaryota</taxon>
        <taxon>Metazoa</taxon>
        <taxon>Ecdysozoa</taxon>
        <taxon>Arthropoda</taxon>
        <taxon>Hexapoda</taxon>
        <taxon>Insecta</taxon>
        <taxon>Pterygota</taxon>
        <taxon>Neoptera</taxon>
        <taxon>Endopterygota</taxon>
        <taxon>Hymenoptera</taxon>
        <taxon>Apocrita</taxon>
        <taxon>Aculeata</taxon>
        <taxon>Formicoidea</taxon>
        <taxon>Formicidae</taxon>
        <taxon>Myrmicinae</taxon>
        <taxon>Atta</taxon>
    </lineage>
</organism>
<keyword evidence="3" id="KW-1185">Reference proteome</keyword>
<dbReference type="Proteomes" id="UP000078540">
    <property type="component" value="Unassembled WGS sequence"/>
</dbReference>
<protein>
    <submittedName>
        <fullName evidence="2">Uncharacterized protein</fullName>
    </submittedName>
</protein>
<feature type="region of interest" description="Disordered" evidence="1">
    <location>
        <begin position="1"/>
        <end position="59"/>
    </location>
</feature>
<reference evidence="2 3" key="1">
    <citation type="submission" date="2015-09" db="EMBL/GenBank/DDBJ databases">
        <title>Atta colombica WGS genome.</title>
        <authorList>
            <person name="Nygaard S."/>
            <person name="Hu H."/>
            <person name="Boomsma J."/>
            <person name="Zhang G."/>
        </authorList>
    </citation>
    <scope>NUCLEOTIDE SEQUENCE [LARGE SCALE GENOMIC DNA]</scope>
    <source>
        <strain evidence="2">Treedump-2</strain>
        <tissue evidence="2">Whole body</tissue>
    </source>
</reference>
<dbReference type="AlphaFoldDB" id="A0A195BPH3"/>
<name>A0A195BPH3_9HYME</name>
<evidence type="ECO:0000313" key="2">
    <source>
        <dbReference type="EMBL" id="KYM88417.1"/>
    </source>
</evidence>
<evidence type="ECO:0000313" key="3">
    <source>
        <dbReference type="Proteomes" id="UP000078540"/>
    </source>
</evidence>
<evidence type="ECO:0000256" key="1">
    <source>
        <dbReference type="SAM" id="MobiDB-lite"/>
    </source>
</evidence>
<gene>
    <name evidence="2" type="ORF">ALC53_02900</name>
</gene>
<dbReference type="EMBL" id="KQ976424">
    <property type="protein sequence ID" value="KYM88417.1"/>
    <property type="molecule type" value="Genomic_DNA"/>
</dbReference>
<accession>A0A195BPH3</accession>
<proteinExistence type="predicted"/>
<sequence>MSRITGHRSRQSEQRGARSSGADRQPPFHPSGPSRTFMRGGPEGSQWSPDFDIVALPRE</sequence>